<evidence type="ECO:0000259" key="2">
    <source>
        <dbReference type="PROSITE" id="PS50097"/>
    </source>
</evidence>
<organism evidence="3 4">
    <name type="scientific">Schizophyllum amplum</name>
    <dbReference type="NCBI Taxonomy" id="97359"/>
    <lineage>
        <taxon>Eukaryota</taxon>
        <taxon>Fungi</taxon>
        <taxon>Dikarya</taxon>
        <taxon>Basidiomycota</taxon>
        <taxon>Agaricomycotina</taxon>
        <taxon>Agaricomycetes</taxon>
        <taxon>Agaricomycetidae</taxon>
        <taxon>Agaricales</taxon>
        <taxon>Schizophyllaceae</taxon>
        <taxon>Schizophyllum</taxon>
    </lineage>
</organism>
<gene>
    <name evidence="3" type="ORF">BD626DRAFT_562716</name>
</gene>
<dbReference type="PROSITE" id="PS50097">
    <property type="entry name" value="BTB"/>
    <property type="match status" value="1"/>
</dbReference>
<dbReference type="InterPro" id="IPR011333">
    <property type="entry name" value="SKP1/BTB/POZ_sf"/>
</dbReference>
<dbReference type="EMBL" id="VDMD01000001">
    <property type="protein sequence ID" value="TRM68892.1"/>
    <property type="molecule type" value="Genomic_DNA"/>
</dbReference>
<keyword evidence="4" id="KW-1185">Reference proteome</keyword>
<dbReference type="OrthoDB" id="3223751at2759"/>
<evidence type="ECO:0000256" key="1">
    <source>
        <dbReference type="SAM" id="MobiDB-lite"/>
    </source>
</evidence>
<sequence>MTSLIRSPSVQSFASADSMSIPATSTPGSPPLPLDLPVGSDTDAPRVSILEHENEHVPSEGTQHRFYLKDGNLKFELDDGTLYNVHRYFFDAYAPNFAAEALGGETSEAVKLHDISSIDFERFLSMIYPTELGVCDIQTVDEWTSVLRLAARWSISSLRDLAIRNIEPIASPIDKIVIAREFNLGRGWLLPAFAAICDAPKWLEYVEAERLGLRTVVEIGRIREAQRLRMVSPSSESIEAAVLAATDLLPPHTDTTPFKCDTIPLPTALSVPLPALSAHEPPPTEDSDSEPPPPTEDSDSEEQSPDPEPSPESPLDRALLALKLASCDIEGESMKSLHRREAEVGHICQELAREEDLILDILALDTAVQRIETRLAMLIGKQLFQRRTCATPKKNLVLVVTCVRFLKINLWSITSLVDALKKKGLKARIPDNSDLHTLHVEVPATCSELDQE</sequence>
<proteinExistence type="predicted"/>
<dbReference type="SUPFAM" id="SSF54695">
    <property type="entry name" value="POZ domain"/>
    <property type="match status" value="1"/>
</dbReference>
<comment type="caution">
    <text evidence="3">The sequence shown here is derived from an EMBL/GenBank/DDBJ whole genome shotgun (WGS) entry which is preliminary data.</text>
</comment>
<dbReference type="AlphaFoldDB" id="A0A550CVS5"/>
<dbReference type="Proteomes" id="UP000320762">
    <property type="component" value="Unassembled WGS sequence"/>
</dbReference>
<feature type="compositionally biased region" description="Polar residues" evidence="1">
    <location>
        <begin position="16"/>
        <end position="27"/>
    </location>
</feature>
<evidence type="ECO:0000313" key="4">
    <source>
        <dbReference type="Proteomes" id="UP000320762"/>
    </source>
</evidence>
<reference evidence="3 4" key="1">
    <citation type="journal article" date="2019" name="New Phytol.">
        <title>Comparative genomics reveals unique wood-decay strategies and fruiting body development in the Schizophyllaceae.</title>
        <authorList>
            <person name="Almasi E."/>
            <person name="Sahu N."/>
            <person name="Krizsan K."/>
            <person name="Balint B."/>
            <person name="Kovacs G.M."/>
            <person name="Kiss B."/>
            <person name="Cseklye J."/>
            <person name="Drula E."/>
            <person name="Henrissat B."/>
            <person name="Nagy I."/>
            <person name="Chovatia M."/>
            <person name="Adam C."/>
            <person name="LaButti K."/>
            <person name="Lipzen A."/>
            <person name="Riley R."/>
            <person name="Grigoriev I.V."/>
            <person name="Nagy L.G."/>
        </authorList>
    </citation>
    <scope>NUCLEOTIDE SEQUENCE [LARGE SCALE GENOMIC DNA]</scope>
    <source>
        <strain evidence="3 4">NL-1724</strain>
    </source>
</reference>
<evidence type="ECO:0000313" key="3">
    <source>
        <dbReference type="EMBL" id="TRM68892.1"/>
    </source>
</evidence>
<protein>
    <recommendedName>
        <fullName evidence="2">BTB domain-containing protein</fullName>
    </recommendedName>
</protein>
<name>A0A550CVS5_9AGAR</name>
<feature type="region of interest" description="Disordered" evidence="1">
    <location>
        <begin position="273"/>
        <end position="314"/>
    </location>
</feature>
<feature type="compositionally biased region" description="Acidic residues" evidence="1">
    <location>
        <begin position="296"/>
        <end position="305"/>
    </location>
</feature>
<dbReference type="InterPro" id="IPR000210">
    <property type="entry name" value="BTB/POZ_dom"/>
</dbReference>
<feature type="domain" description="BTB" evidence="2">
    <location>
        <begin position="69"/>
        <end position="136"/>
    </location>
</feature>
<dbReference type="Gene3D" id="3.30.710.10">
    <property type="entry name" value="Potassium Channel Kv1.1, Chain A"/>
    <property type="match status" value="1"/>
</dbReference>
<feature type="region of interest" description="Disordered" evidence="1">
    <location>
        <begin position="16"/>
        <end position="38"/>
    </location>
</feature>
<dbReference type="STRING" id="97359.A0A550CVS5"/>
<accession>A0A550CVS5</accession>
<dbReference type="Pfam" id="PF00651">
    <property type="entry name" value="BTB"/>
    <property type="match status" value="1"/>
</dbReference>